<evidence type="ECO:0000259" key="2">
    <source>
        <dbReference type="Pfam" id="PF07885"/>
    </source>
</evidence>
<dbReference type="Gene3D" id="1.10.287.70">
    <property type="match status" value="1"/>
</dbReference>
<keyword evidence="1" id="KW-0472">Membrane</keyword>
<dbReference type="InterPro" id="IPR013099">
    <property type="entry name" value="K_chnl_dom"/>
</dbReference>
<evidence type="ECO:0000313" key="4">
    <source>
        <dbReference type="Proteomes" id="UP000321816"/>
    </source>
</evidence>
<feature type="domain" description="Potassium channel" evidence="2">
    <location>
        <begin position="49"/>
        <end position="130"/>
    </location>
</feature>
<keyword evidence="1" id="KW-0812">Transmembrane</keyword>
<keyword evidence="4" id="KW-1185">Reference proteome</keyword>
<dbReference type="OrthoDB" id="9813518at2"/>
<sequence>MLNLILLGLGVLFILANLIYFFRQGRFKESKVHTGLLLKLFFTLTGITIGFAFLYYVLSFQETVLRINDPTDQAVDITFLESLYFSGVTILSVGYGDYVPVGSARFFALLQAALGLLIPSAFFLTVLGEKIQKKE</sequence>
<accession>A0A5C7FE78</accession>
<feature type="transmembrane region" description="Helical" evidence="1">
    <location>
        <begin position="106"/>
        <end position="127"/>
    </location>
</feature>
<name>A0A5C7FE78_9BACI</name>
<dbReference type="EMBL" id="CP144914">
    <property type="protein sequence ID" value="WWD79561.1"/>
    <property type="molecule type" value="Genomic_DNA"/>
</dbReference>
<gene>
    <name evidence="3" type="ORF">FTX54_014340</name>
</gene>
<reference evidence="3 4" key="1">
    <citation type="submission" date="2024-01" db="EMBL/GenBank/DDBJ databases">
        <title>Complete Genome Sequence of Alkalicoccus halolimnae BZ-SZ-XJ29T, a Moderately Halophilic Bacterium Isolated from a Salt Lake.</title>
        <authorList>
            <person name="Zhao B."/>
        </authorList>
    </citation>
    <scope>NUCLEOTIDE SEQUENCE [LARGE SCALE GENOMIC DNA]</scope>
    <source>
        <strain evidence="3 4">BZ-SZ-XJ29</strain>
    </source>
</reference>
<feature type="transmembrane region" description="Helical" evidence="1">
    <location>
        <begin position="35"/>
        <end position="58"/>
    </location>
</feature>
<dbReference type="SUPFAM" id="SSF81324">
    <property type="entry name" value="Voltage-gated potassium channels"/>
    <property type="match status" value="1"/>
</dbReference>
<dbReference type="KEGG" id="ahal:FTX54_014340"/>
<organism evidence="3 4">
    <name type="scientific">Alkalicoccus halolimnae</name>
    <dbReference type="NCBI Taxonomy" id="1667239"/>
    <lineage>
        <taxon>Bacteria</taxon>
        <taxon>Bacillati</taxon>
        <taxon>Bacillota</taxon>
        <taxon>Bacilli</taxon>
        <taxon>Bacillales</taxon>
        <taxon>Bacillaceae</taxon>
        <taxon>Alkalicoccus</taxon>
    </lineage>
</organism>
<feature type="transmembrane region" description="Helical" evidence="1">
    <location>
        <begin position="6"/>
        <end position="23"/>
    </location>
</feature>
<dbReference type="Proteomes" id="UP000321816">
    <property type="component" value="Chromosome"/>
</dbReference>
<dbReference type="Pfam" id="PF07885">
    <property type="entry name" value="Ion_trans_2"/>
    <property type="match status" value="1"/>
</dbReference>
<keyword evidence="1" id="KW-1133">Transmembrane helix</keyword>
<dbReference type="RefSeq" id="WP_147803774.1">
    <property type="nucleotide sequence ID" value="NZ_CP144914.1"/>
</dbReference>
<evidence type="ECO:0000256" key="1">
    <source>
        <dbReference type="SAM" id="Phobius"/>
    </source>
</evidence>
<protein>
    <submittedName>
        <fullName evidence="3">Ion channel</fullName>
    </submittedName>
</protein>
<evidence type="ECO:0000313" key="3">
    <source>
        <dbReference type="EMBL" id="WWD79561.1"/>
    </source>
</evidence>
<proteinExistence type="predicted"/>
<dbReference type="AlphaFoldDB" id="A0A5C7FE78"/>